<name>A0ABS7A609_9PROT</name>
<evidence type="ECO:0000256" key="1">
    <source>
        <dbReference type="SAM" id="Phobius"/>
    </source>
</evidence>
<dbReference type="Proteomes" id="UP001196565">
    <property type="component" value="Unassembled WGS sequence"/>
</dbReference>
<feature type="transmembrane region" description="Helical" evidence="1">
    <location>
        <begin position="322"/>
        <end position="344"/>
    </location>
</feature>
<evidence type="ECO:0008006" key="4">
    <source>
        <dbReference type="Google" id="ProtNLM"/>
    </source>
</evidence>
<feature type="transmembrane region" description="Helical" evidence="1">
    <location>
        <begin position="299"/>
        <end position="316"/>
    </location>
</feature>
<feature type="transmembrane region" description="Helical" evidence="1">
    <location>
        <begin position="185"/>
        <end position="210"/>
    </location>
</feature>
<reference evidence="2 3" key="1">
    <citation type="submission" date="2021-07" db="EMBL/GenBank/DDBJ databases">
        <authorList>
            <person name="So Y."/>
        </authorList>
    </citation>
    <scope>NUCLEOTIDE SEQUENCE [LARGE SCALE GENOMIC DNA]</scope>
    <source>
        <strain evidence="2 3">HJA6</strain>
    </source>
</reference>
<keyword evidence="1" id="KW-1133">Transmembrane helix</keyword>
<keyword evidence="3" id="KW-1185">Reference proteome</keyword>
<keyword evidence="1" id="KW-0472">Membrane</keyword>
<proteinExistence type="predicted"/>
<feature type="transmembrane region" description="Helical" evidence="1">
    <location>
        <begin position="98"/>
        <end position="120"/>
    </location>
</feature>
<evidence type="ECO:0000313" key="3">
    <source>
        <dbReference type="Proteomes" id="UP001196565"/>
    </source>
</evidence>
<dbReference type="RefSeq" id="WP_219762327.1">
    <property type="nucleotide sequence ID" value="NZ_JAHYBZ010000002.1"/>
</dbReference>
<keyword evidence="1" id="KW-0812">Transmembrane</keyword>
<feature type="transmembrane region" description="Helical" evidence="1">
    <location>
        <begin position="230"/>
        <end position="250"/>
    </location>
</feature>
<feature type="transmembrane region" description="Helical" evidence="1">
    <location>
        <begin position="270"/>
        <end position="292"/>
    </location>
</feature>
<feature type="transmembrane region" description="Helical" evidence="1">
    <location>
        <begin position="356"/>
        <end position="374"/>
    </location>
</feature>
<sequence>MSPFPNRPESGQAAPFAAARPAALRAAARTRLLRWAGFAPAAFFLVCILLPPLNHDVAAVLDFSRRWLAGERLYVDLVDVNPPLIYLLNLVPAALARWTILTPVQALLLCLVGYAVLLWRMTEALRVGRVEGAVEAAVLTTTIPLLLVVAGSDFGQRDVMMGMAAVPYALLAARRMEGPPVPWRLALGVTVVAALAFALKPYFLAVPLLVEAAVLRRRGLRHWRRDPIPWAMGMVWLAYLLVVLIAFPVFWEQVLPFAWQVYGRIHGPGFWGVLGTDVMGAAALLMLAMPAALRRQSGAFAQALAAAALGAFLSAWAQHKGWTYHVMPVTILGCGAVVVAAARWADRSLPAVRAQATAPMLAALAAFGVMLYAVRGGETPWRQTAFHGETPGRLADWLQQHAHGADVLALSPDLFPLQPALTYAEAHQHLHAMSIWLLQGAYRTCPDGPEPYREPHQMGAVEFAFYHRTAEEFALSPPRALVVTRHANIPACGDRFDLLQYFLRHPLFAEAFLRYQPAGEIDGHRLFLRQD</sequence>
<feature type="transmembrane region" description="Helical" evidence="1">
    <location>
        <begin position="132"/>
        <end position="151"/>
    </location>
</feature>
<gene>
    <name evidence="2" type="ORF">KPL78_07790</name>
</gene>
<evidence type="ECO:0000313" key="2">
    <source>
        <dbReference type="EMBL" id="MBW6397739.1"/>
    </source>
</evidence>
<protein>
    <recommendedName>
        <fullName evidence="4">Glycosyltransferase RgtA/B/C/D-like domain-containing protein</fullName>
    </recommendedName>
</protein>
<dbReference type="EMBL" id="JAHYBZ010000002">
    <property type="protein sequence ID" value="MBW6397739.1"/>
    <property type="molecule type" value="Genomic_DNA"/>
</dbReference>
<accession>A0ABS7A609</accession>
<organism evidence="2 3">
    <name type="scientific">Roseomonas alba</name>
    <dbReference type="NCBI Taxonomy" id="2846776"/>
    <lineage>
        <taxon>Bacteria</taxon>
        <taxon>Pseudomonadati</taxon>
        <taxon>Pseudomonadota</taxon>
        <taxon>Alphaproteobacteria</taxon>
        <taxon>Acetobacterales</taxon>
        <taxon>Roseomonadaceae</taxon>
        <taxon>Roseomonas</taxon>
    </lineage>
</organism>
<comment type="caution">
    <text evidence="2">The sequence shown here is derived from an EMBL/GenBank/DDBJ whole genome shotgun (WGS) entry which is preliminary data.</text>
</comment>
<feature type="transmembrane region" description="Helical" evidence="1">
    <location>
        <begin position="32"/>
        <end position="53"/>
    </location>
</feature>